<sequence length="230" mass="25459">MELFPPLVAQVMLVLVGVIGIVSLVVGAYNSSILISGRRQFLKIEVLEQDIAKLQQEIKELKSKQLPVEESQPVAIVPPEPDPLESTGAEEVWAEFLKDYNNLAASMDVPKALEACETFAGTHQLTFLICLDHAAQENGMISPKFGEVKQLAESNYWAWAVPETGGAFVVVPNPLHDYDEKLHTEGGMKETFASNYESGICKEIKVRLPAKFQNRKGTWKIIQPGVIKVK</sequence>
<keyword evidence="1" id="KW-1133">Transmembrane helix</keyword>
<dbReference type="EMBL" id="VTOY01000019">
    <property type="protein sequence ID" value="TYZ19826.1"/>
    <property type="molecule type" value="Genomic_DNA"/>
</dbReference>
<feature type="transmembrane region" description="Helical" evidence="1">
    <location>
        <begin position="6"/>
        <end position="29"/>
    </location>
</feature>
<keyword evidence="1" id="KW-0472">Membrane</keyword>
<name>A0A5D6VVY4_9FIRM</name>
<dbReference type="Proteomes" id="UP000323646">
    <property type="component" value="Unassembled WGS sequence"/>
</dbReference>
<comment type="caution">
    <text evidence="2">The sequence shown here is derived from an EMBL/GenBank/DDBJ whole genome shotgun (WGS) entry which is preliminary data.</text>
</comment>
<evidence type="ECO:0000313" key="3">
    <source>
        <dbReference type="Proteomes" id="UP000323646"/>
    </source>
</evidence>
<reference evidence="2 3" key="1">
    <citation type="submission" date="2019-08" db="EMBL/GenBank/DDBJ databases">
        <title>Selenomonas sp. mPRGC5 and Selenomonas sp. mPRGC8 isolated from ruminal fluid of dairy goat (Capra hircus).</title>
        <authorList>
            <person name="Poothong S."/>
            <person name="Nuengjamnong C."/>
            <person name="Tanasupawat S."/>
        </authorList>
    </citation>
    <scope>NUCLEOTIDE SEQUENCE [LARGE SCALE GENOMIC DNA]</scope>
    <source>
        <strain evidence="3">mPRGC5</strain>
    </source>
</reference>
<dbReference type="AlphaFoldDB" id="A0A5D6VVY4"/>
<gene>
    <name evidence="2" type="ORF">FZ040_12760</name>
</gene>
<evidence type="ECO:0000313" key="2">
    <source>
        <dbReference type="EMBL" id="TYZ19826.1"/>
    </source>
</evidence>
<evidence type="ECO:0000256" key="1">
    <source>
        <dbReference type="SAM" id="Phobius"/>
    </source>
</evidence>
<keyword evidence="3" id="KW-1185">Reference proteome</keyword>
<organism evidence="2 3">
    <name type="scientific">Selenomonas ruminis</name>
    <dbReference type="NCBI Taxonomy" id="2593411"/>
    <lineage>
        <taxon>Bacteria</taxon>
        <taxon>Bacillati</taxon>
        <taxon>Bacillota</taxon>
        <taxon>Negativicutes</taxon>
        <taxon>Selenomonadales</taxon>
        <taxon>Selenomonadaceae</taxon>
        <taxon>Selenomonas</taxon>
    </lineage>
</organism>
<protein>
    <submittedName>
        <fullName evidence="2">Uncharacterized protein</fullName>
    </submittedName>
</protein>
<keyword evidence="1" id="KW-0812">Transmembrane</keyword>
<accession>A0A5D6VVY4</accession>
<proteinExistence type="predicted"/>